<dbReference type="Pfam" id="PF07536">
    <property type="entry name" value="HWE_HK"/>
    <property type="match status" value="1"/>
</dbReference>
<dbReference type="SUPFAM" id="SSF55781">
    <property type="entry name" value="GAF domain-like"/>
    <property type="match status" value="1"/>
</dbReference>
<evidence type="ECO:0000256" key="2">
    <source>
        <dbReference type="ARBA" id="ARBA00012438"/>
    </source>
</evidence>
<dbReference type="InterPro" id="IPR003018">
    <property type="entry name" value="GAF"/>
</dbReference>
<feature type="transmembrane region" description="Helical" evidence="14">
    <location>
        <begin position="20"/>
        <end position="41"/>
    </location>
</feature>
<dbReference type="InterPro" id="IPR013655">
    <property type="entry name" value="PAS_fold_3"/>
</dbReference>
<evidence type="ECO:0000256" key="12">
    <source>
        <dbReference type="ARBA" id="ARBA00022991"/>
    </source>
</evidence>
<evidence type="ECO:0000313" key="18">
    <source>
        <dbReference type="Proteomes" id="UP000325255"/>
    </source>
</evidence>
<dbReference type="Gene3D" id="2.10.70.100">
    <property type="match status" value="1"/>
</dbReference>
<sequence>MRTVAVQTGPSPSLRARLSHLVLVASLPLILLAAGVVFADYRVERQLAAQQAQAMARGIALAVEGELHARIAALQVLASSHALITGDLPTFRAQAEAFLSREDPEGTILVLRKDGEQVMNTAAPPGTSLPRRQNLENQRRVLATGRPSVSDVFFGQTAQRLTVAIDVPVRQADGGAGLILAMAPSLHAFDAAIQRQHPPPGWLVSVADRKGVIVARTHRPEYFIGKSASPDFLALLFARDEDIAETTSLEGTKLLTTWSRPGPSGWSVIVGIPRAAFYGPLWRALGTILTFSALALAAAFVLARRAAARIAQPILALVDPGMVQNLAKGRSASLGLREADITAIALAAATDSLRDAEARLQFVMEAAEIGTWDLDLVAGTPSIRSLRHDQMFGYQELQPAWSQAIAEYHVLEADRPVFRSAFERARQTGLLSCEVRVRWPDGNVHWIAMLGRTDHDAAGWPVRMAGVVTDVTERKQSEEKLRLSELRYRMLHESLRDAFVQVAMDGRVVEFNDLYREMLGYTADELHTMTYQDLTPERWHSFEARIVQDQILLRGYSDIYEKEYRRKDGTVLPVELRTILVRDAGGEPDMMWAIVRDISERQRTAAALRDNEERFRLLVESWAQAVWETEADGMVTADSPSWRAYTGQSLAQWLGHGWVNAIHPEDRSCAERQWREAVAGRRHVDAEFRLRSVASNGWRWTNMRAVPVPDPAGIVRKWVGMNIDIHERKIAEAALRESETRLAAAHAAMQTLQSVSTDLVGMREPEALYSRIVEAATVLMRSDAASIQELHAETNRLKLMACRGFHPESATHWEWVRADSDSACGRALRAGKRIIISDLEQFDAGSDDAAAFRSSGFLSVVSLPLRAHSGRIVGMLSAQWRECRTPTGDMLRFLDVLARLAANLIERLQILRRLRESEARFRQFGEASSDVLWIRNAKTLQWEYLSPAFEAIYGADRETVFADNGLRSWAALIVEEDRERAVACIARVCEGDHVTFEYRIRRPDGALRWLRNTDFPMRSASGAVERIGGIGQDVTELKRVEAALRDEEARQRALVEGIPQFVWRATDGGRWTWSSPQWSTFTGLSGAESHGHGWLGAVHPGDREPVMAAWAEADRVGGLETEHRLLDAAQGAWRWFQTRARPVRNAEGHIVEWLGTSTDVHDLRRMQEVQKVLVAEVQHRTRNLLAVIGGIADQTLVTSDSLDDFGMRFEQRLAALGRAQALLSREGSSGILVEELVRLELAAHGADAGSQARVGGPPVVLPGHTVQLLALALHELATNAIKHGALGHEGGRLDVAWTVQADPDAEGRCRLHLDWRESGLVLAAPSGAIRRGFGRELLEVSLPYDLDAETLLEFCSDGVRCRIELPLDQTAE</sequence>
<dbReference type="InterPro" id="IPR013767">
    <property type="entry name" value="PAS_fold"/>
</dbReference>
<keyword evidence="7" id="KW-0288">FMN</keyword>
<keyword evidence="13" id="KW-0675">Receptor</keyword>
<keyword evidence="9" id="KW-0547">Nucleotide-binding</keyword>
<dbReference type="Proteomes" id="UP000325255">
    <property type="component" value="Unassembled WGS sequence"/>
</dbReference>
<proteinExistence type="predicted"/>
<feature type="domain" description="PAS" evidence="15">
    <location>
        <begin position="484"/>
        <end position="526"/>
    </location>
</feature>
<dbReference type="InterPro" id="IPR029016">
    <property type="entry name" value="GAF-like_dom_sf"/>
</dbReference>
<gene>
    <name evidence="17" type="ORF">F1189_11270</name>
</gene>
<dbReference type="InterPro" id="IPR036890">
    <property type="entry name" value="HATPase_C_sf"/>
</dbReference>
<comment type="caution">
    <text evidence="17">The sequence shown here is derived from an EMBL/GenBank/DDBJ whole genome shotgun (WGS) entry which is preliminary data.</text>
</comment>
<dbReference type="InterPro" id="IPR011102">
    <property type="entry name" value="Sig_transdc_His_kinase_HWE"/>
</dbReference>
<dbReference type="InterPro" id="IPR001610">
    <property type="entry name" value="PAC"/>
</dbReference>
<dbReference type="FunFam" id="3.30.450.20:FF:000099">
    <property type="entry name" value="Sensory box sensor histidine kinase"/>
    <property type="match status" value="2"/>
</dbReference>
<dbReference type="GO" id="GO:0006355">
    <property type="term" value="P:regulation of DNA-templated transcription"/>
    <property type="evidence" value="ECO:0007669"/>
    <property type="project" value="InterPro"/>
</dbReference>
<dbReference type="Gene3D" id="3.30.565.10">
    <property type="entry name" value="Histidine kinase-like ATPase, C-terminal domain"/>
    <property type="match status" value="1"/>
</dbReference>
<evidence type="ECO:0000256" key="13">
    <source>
        <dbReference type="ARBA" id="ARBA00023170"/>
    </source>
</evidence>
<accession>A0A5M6IUX4</accession>
<dbReference type="SUPFAM" id="SSF55785">
    <property type="entry name" value="PYP-like sensor domain (PAS domain)"/>
    <property type="match status" value="5"/>
</dbReference>
<name>A0A5M6IUX4_9PROT</name>
<feature type="domain" description="PAC" evidence="16">
    <location>
        <begin position="994"/>
        <end position="1046"/>
    </location>
</feature>
<keyword evidence="14" id="KW-0812">Transmembrane</keyword>
<dbReference type="InterPro" id="IPR052162">
    <property type="entry name" value="Sensor_kinase/Photoreceptor"/>
</dbReference>
<keyword evidence="5" id="KW-0716">Sensory transduction</keyword>
<dbReference type="Pfam" id="PF00989">
    <property type="entry name" value="PAS"/>
    <property type="match status" value="1"/>
</dbReference>
<dbReference type="SMART" id="SM00091">
    <property type="entry name" value="PAS"/>
    <property type="match status" value="4"/>
</dbReference>
<evidence type="ECO:0000256" key="14">
    <source>
        <dbReference type="SAM" id="Phobius"/>
    </source>
</evidence>
<dbReference type="GO" id="GO:0004673">
    <property type="term" value="F:protein histidine kinase activity"/>
    <property type="evidence" value="ECO:0007669"/>
    <property type="project" value="UniProtKB-EC"/>
</dbReference>
<keyword evidence="12" id="KW-0157">Chromophore</keyword>
<keyword evidence="6" id="KW-0285">Flavoprotein</keyword>
<comment type="catalytic activity">
    <reaction evidence="1">
        <text>ATP + protein L-histidine = ADP + protein N-phospho-L-histidine.</text>
        <dbReference type="EC" id="2.7.13.3"/>
    </reaction>
</comment>
<evidence type="ECO:0000256" key="6">
    <source>
        <dbReference type="ARBA" id="ARBA00022630"/>
    </source>
</evidence>
<dbReference type="PANTHER" id="PTHR43304:SF1">
    <property type="entry name" value="PAC DOMAIN-CONTAINING PROTEIN"/>
    <property type="match status" value="1"/>
</dbReference>
<dbReference type="PROSITE" id="PS50113">
    <property type="entry name" value="PAC"/>
    <property type="match status" value="5"/>
</dbReference>
<dbReference type="RefSeq" id="WP_150040847.1">
    <property type="nucleotide sequence ID" value="NZ_VWPK01000015.1"/>
</dbReference>
<dbReference type="EC" id="2.7.13.3" evidence="2"/>
<dbReference type="Gene3D" id="3.30.450.20">
    <property type="entry name" value="PAS domain"/>
    <property type="match status" value="6"/>
</dbReference>
<evidence type="ECO:0000256" key="1">
    <source>
        <dbReference type="ARBA" id="ARBA00000085"/>
    </source>
</evidence>
<evidence type="ECO:0000256" key="5">
    <source>
        <dbReference type="ARBA" id="ARBA00022606"/>
    </source>
</evidence>
<dbReference type="CDD" id="cd00130">
    <property type="entry name" value="PAS"/>
    <property type="match status" value="5"/>
</dbReference>
<dbReference type="Pfam" id="PF13185">
    <property type="entry name" value="GAF_2"/>
    <property type="match status" value="1"/>
</dbReference>
<dbReference type="GO" id="GO:0005524">
    <property type="term" value="F:ATP binding"/>
    <property type="evidence" value="ECO:0007669"/>
    <property type="project" value="UniProtKB-KW"/>
</dbReference>
<feature type="domain" description="PAC" evidence="16">
    <location>
        <begin position="431"/>
        <end position="483"/>
    </location>
</feature>
<evidence type="ECO:0000256" key="11">
    <source>
        <dbReference type="ARBA" id="ARBA00022840"/>
    </source>
</evidence>
<dbReference type="EMBL" id="VWPK01000015">
    <property type="protein sequence ID" value="KAA5612031.1"/>
    <property type="molecule type" value="Genomic_DNA"/>
</dbReference>
<dbReference type="GO" id="GO:0009881">
    <property type="term" value="F:photoreceptor activity"/>
    <property type="evidence" value="ECO:0007669"/>
    <property type="project" value="UniProtKB-KW"/>
</dbReference>
<dbReference type="InterPro" id="IPR000014">
    <property type="entry name" value="PAS"/>
</dbReference>
<feature type="domain" description="PAC" evidence="16">
    <location>
        <begin position="558"/>
        <end position="610"/>
    </location>
</feature>
<feature type="domain" description="PAS" evidence="15">
    <location>
        <begin position="611"/>
        <end position="681"/>
    </location>
</feature>
<keyword evidence="14" id="KW-0472">Membrane</keyword>
<dbReference type="Gene3D" id="3.30.450.40">
    <property type="match status" value="1"/>
</dbReference>
<keyword evidence="14" id="KW-1133">Transmembrane helix</keyword>
<dbReference type="NCBIfam" id="TIGR00229">
    <property type="entry name" value="sensory_box"/>
    <property type="match status" value="5"/>
</dbReference>
<evidence type="ECO:0000256" key="8">
    <source>
        <dbReference type="ARBA" id="ARBA00022679"/>
    </source>
</evidence>
<evidence type="ECO:0000313" key="17">
    <source>
        <dbReference type="EMBL" id="KAA5612031.1"/>
    </source>
</evidence>
<dbReference type="OrthoDB" id="9796100at2"/>
<feature type="domain" description="PAC" evidence="16">
    <location>
        <begin position="1119"/>
        <end position="1172"/>
    </location>
</feature>
<feature type="domain" description="PAC" evidence="16">
    <location>
        <begin position="684"/>
        <end position="737"/>
    </location>
</feature>
<dbReference type="Pfam" id="PF08447">
    <property type="entry name" value="PAS_3"/>
    <property type="match status" value="4"/>
</dbReference>
<reference evidence="17 18" key="1">
    <citation type="submission" date="2019-09" db="EMBL/GenBank/DDBJ databases">
        <title>Genome sequence of Rhodovastum atsumiense, a diverse member of the Acetobacteraceae family of non-sulfur purple photosynthetic bacteria.</title>
        <authorList>
            <person name="Meyer T."/>
            <person name="Kyndt J."/>
        </authorList>
    </citation>
    <scope>NUCLEOTIDE SEQUENCE [LARGE SCALE GENOMIC DNA]</scope>
    <source>
        <strain evidence="17 18">DSM 21279</strain>
    </source>
</reference>
<dbReference type="InterPro" id="IPR000700">
    <property type="entry name" value="PAS-assoc_C"/>
</dbReference>
<dbReference type="InterPro" id="IPR035965">
    <property type="entry name" value="PAS-like_dom_sf"/>
</dbReference>
<evidence type="ECO:0000259" key="15">
    <source>
        <dbReference type="PROSITE" id="PS50112"/>
    </source>
</evidence>
<keyword evidence="8" id="KW-0808">Transferase</keyword>
<dbReference type="SMART" id="SM00086">
    <property type="entry name" value="PAC"/>
    <property type="match status" value="5"/>
</dbReference>
<evidence type="ECO:0000256" key="4">
    <source>
        <dbReference type="ARBA" id="ARBA00022553"/>
    </source>
</evidence>
<evidence type="ECO:0000256" key="9">
    <source>
        <dbReference type="ARBA" id="ARBA00022741"/>
    </source>
</evidence>
<keyword evidence="11" id="KW-0067">ATP-binding</keyword>
<keyword evidence="18" id="KW-1185">Reference proteome</keyword>
<dbReference type="SMART" id="SM00065">
    <property type="entry name" value="GAF"/>
    <property type="match status" value="1"/>
</dbReference>
<keyword evidence="10" id="KW-0418">Kinase</keyword>
<evidence type="ECO:0000256" key="10">
    <source>
        <dbReference type="ARBA" id="ARBA00022777"/>
    </source>
</evidence>
<feature type="transmembrane region" description="Helical" evidence="14">
    <location>
        <begin position="281"/>
        <end position="303"/>
    </location>
</feature>
<keyword evidence="3" id="KW-0600">Photoreceptor protein</keyword>
<protein>
    <recommendedName>
        <fullName evidence="2">histidine kinase</fullName>
        <ecNumber evidence="2">2.7.13.3</ecNumber>
    </recommendedName>
</protein>
<dbReference type="SMART" id="SM00911">
    <property type="entry name" value="HWE_HK"/>
    <property type="match status" value="1"/>
</dbReference>
<evidence type="ECO:0000256" key="3">
    <source>
        <dbReference type="ARBA" id="ARBA00022543"/>
    </source>
</evidence>
<keyword evidence="4" id="KW-0597">Phosphoprotein</keyword>
<dbReference type="CDD" id="cd18773">
    <property type="entry name" value="PDC1_HK_sensor"/>
    <property type="match status" value="1"/>
</dbReference>
<dbReference type="PROSITE" id="PS50112">
    <property type="entry name" value="PAS"/>
    <property type="match status" value="2"/>
</dbReference>
<dbReference type="CDD" id="cd18774">
    <property type="entry name" value="PDC2_HK_sensor"/>
    <property type="match status" value="1"/>
</dbReference>
<evidence type="ECO:0000256" key="7">
    <source>
        <dbReference type="ARBA" id="ARBA00022643"/>
    </source>
</evidence>
<evidence type="ECO:0000259" key="16">
    <source>
        <dbReference type="PROSITE" id="PS50113"/>
    </source>
</evidence>
<organism evidence="17 18">
    <name type="scientific">Rhodovastum atsumiense</name>
    <dbReference type="NCBI Taxonomy" id="504468"/>
    <lineage>
        <taxon>Bacteria</taxon>
        <taxon>Pseudomonadati</taxon>
        <taxon>Pseudomonadota</taxon>
        <taxon>Alphaproteobacteria</taxon>
        <taxon>Acetobacterales</taxon>
        <taxon>Acetobacteraceae</taxon>
        <taxon>Rhodovastum</taxon>
    </lineage>
</organism>
<dbReference type="PANTHER" id="PTHR43304">
    <property type="entry name" value="PHYTOCHROME-LIKE PROTEIN CPH1"/>
    <property type="match status" value="1"/>
</dbReference>